<feature type="transmembrane region" description="Helical" evidence="1">
    <location>
        <begin position="243"/>
        <end position="263"/>
    </location>
</feature>
<feature type="transmembrane region" description="Helical" evidence="1">
    <location>
        <begin position="45"/>
        <end position="66"/>
    </location>
</feature>
<dbReference type="Proteomes" id="UP001597118">
    <property type="component" value="Unassembled WGS sequence"/>
</dbReference>
<dbReference type="Gene3D" id="1.20.1530.20">
    <property type="match status" value="1"/>
</dbReference>
<feature type="transmembrane region" description="Helical" evidence="1">
    <location>
        <begin position="78"/>
        <end position="101"/>
    </location>
</feature>
<feature type="transmembrane region" description="Helical" evidence="1">
    <location>
        <begin position="215"/>
        <end position="237"/>
    </location>
</feature>
<feature type="transmembrane region" description="Helical" evidence="1">
    <location>
        <begin position="12"/>
        <end position="33"/>
    </location>
</feature>
<organism evidence="2 3">
    <name type="scientific">Pseudopedobacter beijingensis</name>
    <dbReference type="NCBI Taxonomy" id="1207056"/>
    <lineage>
        <taxon>Bacteria</taxon>
        <taxon>Pseudomonadati</taxon>
        <taxon>Bacteroidota</taxon>
        <taxon>Sphingobacteriia</taxon>
        <taxon>Sphingobacteriales</taxon>
        <taxon>Sphingobacteriaceae</taxon>
        <taxon>Pseudopedobacter</taxon>
    </lineage>
</organism>
<evidence type="ECO:0000256" key="1">
    <source>
        <dbReference type="SAM" id="Phobius"/>
    </source>
</evidence>
<dbReference type="PANTHER" id="PTHR18640:SF5">
    <property type="entry name" value="SODIUM_BILE ACID COTRANSPORTER 7"/>
    <property type="match status" value="1"/>
</dbReference>
<protein>
    <submittedName>
        <fullName evidence="2">Bile acid:sodium symporter family protein</fullName>
    </submittedName>
</protein>
<keyword evidence="1" id="KW-1133">Transmembrane helix</keyword>
<reference evidence="3" key="1">
    <citation type="journal article" date="2019" name="Int. J. Syst. Evol. Microbiol.">
        <title>The Global Catalogue of Microorganisms (GCM) 10K type strain sequencing project: providing services to taxonomists for standard genome sequencing and annotation.</title>
        <authorList>
            <consortium name="The Broad Institute Genomics Platform"/>
            <consortium name="The Broad Institute Genome Sequencing Center for Infectious Disease"/>
            <person name="Wu L."/>
            <person name="Ma J."/>
        </authorList>
    </citation>
    <scope>NUCLEOTIDE SEQUENCE [LARGE SCALE GENOMIC DNA]</scope>
    <source>
        <strain evidence="3">CCUG 53762</strain>
    </source>
</reference>
<dbReference type="PANTHER" id="PTHR18640">
    <property type="entry name" value="SOLUTE CARRIER FAMILY 10 MEMBER 7"/>
    <property type="match status" value="1"/>
</dbReference>
<feature type="transmembrane region" description="Helical" evidence="1">
    <location>
        <begin position="303"/>
        <end position="325"/>
    </location>
</feature>
<feature type="transmembrane region" description="Helical" evidence="1">
    <location>
        <begin position="171"/>
        <end position="194"/>
    </location>
</feature>
<accession>A0ABW4IGS9</accession>
<dbReference type="PIRSF" id="PIRSF026166">
    <property type="entry name" value="UCP026166"/>
    <property type="match status" value="1"/>
</dbReference>
<sequence length="338" mass="37451">MSVLSRLTKKASSYGFDGFLLGIAIAILLAYIFPSVGAKESPIPLAEIANFCVSLIFFFYGLKLSPKKLKEGLANWKLHVLVHASTFILFPLLVILLHKIIPSFQSDVFWTGLFYLAALPSTVSSSVVMVSIARGNMPAAIFNASISSLLGVFITPIWMEFWMSEKATNDFDLSSVIIKLLIQVVVPVLLGLLLHRKYAWFAEKYNKRLKQFDQSIILLIIFTAFCESFSENVFALIGVKDLLQLLLSTVALFFLVLELTNLLSKLLGFNSEDRITLIFCGSKKSLVHGTVMSKILFPTSDQMGLILLPLMIYHTAQLIIASIIANKFAGDSTKNIAP</sequence>
<dbReference type="Pfam" id="PF13593">
    <property type="entry name" value="SBF_like"/>
    <property type="match status" value="1"/>
</dbReference>
<dbReference type="InterPro" id="IPR038770">
    <property type="entry name" value="Na+/solute_symporter_sf"/>
</dbReference>
<name>A0ABW4IGS9_9SPHI</name>
<feature type="transmembrane region" description="Helical" evidence="1">
    <location>
        <begin position="113"/>
        <end position="133"/>
    </location>
</feature>
<feature type="transmembrane region" description="Helical" evidence="1">
    <location>
        <begin position="140"/>
        <end position="159"/>
    </location>
</feature>
<evidence type="ECO:0000313" key="2">
    <source>
        <dbReference type="EMBL" id="MFD1631976.1"/>
    </source>
</evidence>
<dbReference type="EMBL" id="JBHUDG010000051">
    <property type="protein sequence ID" value="MFD1631976.1"/>
    <property type="molecule type" value="Genomic_DNA"/>
</dbReference>
<keyword evidence="1" id="KW-0472">Membrane</keyword>
<proteinExistence type="predicted"/>
<comment type="caution">
    <text evidence="2">The sequence shown here is derived from an EMBL/GenBank/DDBJ whole genome shotgun (WGS) entry which is preliminary data.</text>
</comment>
<dbReference type="InterPro" id="IPR016833">
    <property type="entry name" value="Put_Na-Bile_cotransptr"/>
</dbReference>
<dbReference type="RefSeq" id="WP_379664298.1">
    <property type="nucleotide sequence ID" value="NZ_JBHUDG010000051.1"/>
</dbReference>
<keyword evidence="3" id="KW-1185">Reference proteome</keyword>
<keyword evidence="1" id="KW-0812">Transmembrane</keyword>
<evidence type="ECO:0000313" key="3">
    <source>
        <dbReference type="Proteomes" id="UP001597118"/>
    </source>
</evidence>
<gene>
    <name evidence="2" type="ORF">ACFSAH_19045</name>
</gene>